<organism evidence="2 3">
    <name type="scientific">Lepeophtheirus salmonis</name>
    <name type="common">Salmon louse</name>
    <name type="synonym">Caligus salmonis</name>
    <dbReference type="NCBI Taxonomy" id="72036"/>
    <lineage>
        <taxon>Eukaryota</taxon>
        <taxon>Metazoa</taxon>
        <taxon>Ecdysozoa</taxon>
        <taxon>Arthropoda</taxon>
        <taxon>Crustacea</taxon>
        <taxon>Multicrustacea</taxon>
        <taxon>Hexanauplia</taxon>
        <taxon>Copepoda</taxon>
        <taxon>Siphonostomatoida</taxon>
        <taxon>Caligidae</taxon>
        <taxon>Lepeophtheirus</taxon>
    </lineage>
</organism>
<dbReference type="AlphaFoldDB" id="A0A7R8CB58"/>
<accession>A0A7R8CB58</accession>
<dbReference type="Proteomes" id="UP000675881">
    <property type="component" value="Chromosome 1"/>
</dbReference>
<dbReference type="InterPro" id="IPR031866">
    <property type="entry name" value="DUF4758"/>
</dbReference>
<evidence type="ECO:0000313" key="3">
    <source>
        <dbReference type="Proteomes" id="UP000675881"/>
    </source>
</evidence>
<name>A0A7R8CB58_LEPSM</name>
<proteinExistence type="predicted"/>
<feature type="domain" description="DUF4758" evidence="1">
    <location>
        <begin position="73"/>
        <end position="118"/>
    </location>
</feature>
<dbReference type="PANTHER" id="PTHR39072:SF2">
    <property type="match status" value="1"/>
</dbReference>
<keyword evidence="3" id="KW-1185">Reference proteome</keyword>
<evidence type="ECO:0000313" key="2">
    <source>
        <dbReference type="EMBL" id="CAF2750233.1"/>
    </source>
</evidence>
<gene>
    <name evidence="2" type="ORF">LSAA_2030</name>
</gene>
<dbReference type="Pfam" id="PF15950">
    <property type="entry name" value="DUF4758"/>
    <property type="match status" value="1"/>
</dbReference>
<reference evidence="2" key="1">
    <citation type="submission" date="2021-02" db="EMBL/GenBank/DDBJ databases">
        <authorList>
            <person name="Bekaert M."/>
        </authorList>
    </citation>
    <scope>NUCLEOTIDE SEQUENCE</scope>
    <source>
        <strain evidence="2">IoA-00</strain>
    </source>
</reference>
<sequence>MISGMDERKKKEDSCRNSTHEIHLVTLSVALFHFLAQVSHADLIDDKLPKGDSEIVVNPERDATTTIFVEATRNGKNPIGLLTSTADTFINDGTTTEYMTQHMGTYIDEKYAKIESTSTREYYYVKETQGATGLIGASSDFEVHGGKND</sequence>
<dbReference type="EMBL" id="HG994580">
    <property type="protein sequence ID" value="CAF2750233.1"/>
    <property type="molecule type" value="Genomic_DNA"/>
</dbReference>
<evidence type="ECO:0000259" key="1">
    <source>
        <dbReference type="Pfam" id="PF15950"/>
    </source>
</evidence>
<protein>
    <submittedName>
        <fullName evidence="2">(salmon louse) hypothetical protein</fullName>
    </submittedName>
</protein>
<dbReference type="PANTHER" id="PTHR39072">
    <property type="entry name" value="RE48511P"/>
    <property type="match status" value="1"/>
</dbReference>